<dbReference type="OrthoDB" id="6077919at2759"/>
<dbReference type="Gramene" id="OE9A023221T1">
    <property type="protein sequence ID" value="OE9A023221C1"/>
    <property type="gene ID" value="OE9A023221"/>
</dbReference>
<feature type="compositionally biased region" description="Polar residues" evidence="1">
    <location>
        <begin position="1"/>
        <end position="11"/>
    </location>
</feature>
<dbReference type="Proteomes" id="UP000594638">
    <property type="component" value="Unassembled WGS sequence"/>
</dbReference>
<evidence type="ECO:0000256" key="1">
    <source>
        <dbReference type="SAM" id="MobiDB-lite"/>
    </source>
</evidence>
<accession>A0A8S0SXI1</accession>
<feature type="region of interest" description="Disordered" evidence="1">
    <location>
        <begin position="1"/>
        <end position="28"/>
    </location>
</feature>
<name>A0A8S0SXI1_OLEEU</name>
<comment type="caution">
    <text evidence="2">The sequence shown here is derived from an EMBL/GenBank/DDBJ whole genome shotgun (WGS) entry which is preliminary data.</text>
</comment>
<proteinExistence type="predicted"/>
<reference evidence="2 3" key="1">
    <citation type="submission" date="2019-12" db="EMBL/GenBank/DDBJ databases">
        <authorList>
            <person name="Alioto T."/>
            <person name="Alioto T."/>
            <person name="Gomez Garrido J."/>
        </authorList>
    </citation>
    <scope>NUCLEOTIDE SEQUENCE [LARGE SCALE GENOMIC DNA]</scope>
</reference>
<protein>
    <submittedName>
        <fullName evidence="2">Uncharacterized protein</fullName>
    </submittedName>
</protein>
<dbReference type="EMBL" id="CACTIH010005550">
    <property type="protein sequence ID" value="CAA2997320.1"/>
    <property type="molecule type" value="Genomic_DNA"/>
</dbReference>
<keyword evidence="3" id="KW-1185">Reference proteome</keyword>
<sequence length="126" mass="14125">MEKYQENQPNSIMEDDQDSDGAETVAPSYVPANKPLWVKIKFPNMKKSMEEEVMKDGPKGISNKEVLIRAHEGHSDREWRGMEPPDEAAINFFEPKFGAMNRRRASTPRGGTAARAGSIEIYKAVG</sequence>
<evidence type="ECO:0000313" key="3">
    <source>
        <dbReference type="Proteomes" id="UP000594638"/>
    </source>
</evidence>
<organism evidence="2 3">
    <name type="scientific">Olea europaea subsp. europaea</name>
    <dbReference type="NCBI Taxonomy" id="158383"/>
    <lineage>
        <taxon>Eukaryota</taxon>
        <taxon>Viridiplantae</taxon>
        <taxon>Streptophyta</taxon>
        <taxon>Embryophyta</taxon>
        <taxon>Tracheophyta</taxon>
        <taxon>Spermatophyta</taxon>
        <taxon>Magnoliopsida</taxon>
        <taxon>eudicotyledons</taxon>
        <taxon>Gunneridae</taxon>
        <taxon>Pentapetalae</taxon>
        <taxon>asterids</taxon>
        <taxon>lamiids</taxon>
        <taxon>Lamiales</taxon>
        <taxon>Oleaceae</taxon>
        <taxon>Oleeae</taxon>
        <taxon>Olea</taxon>
    </lineage>
</organism>
<gene>
    <name evidence="2" type="ORF">OLEA9_A023221</name>
</gene>
<evidence type="ECO:0000313" key="2">
    <source>
        <dbReference type="EMBL" id="CAA2997320.1"/>
    </source>
</evidence>
<dbReference type="AlphaFoldDB" id="A0A8S0SXI1"/>